<keyword evidence="4" id="KW-0328">Glycosyltransferase</keyword>
<dbReference type="GO" id="GO:0004588">
    <property type="term" value="F:orotate phosphoribosyltransferase activity"/>
    <property type="evidence" value="ECO:0007669"/>
    <property type="project" value="UniProtKB-EC"/>
</dbReference>
<evidence type="ECO:0000256" key="2">
    <source>
        <dbReference type="ARBA" id="ARBA00022726"/>
    </source>
</evidence>
<dbReference type="CDD" id="cd06223">
    <property type="entry name" value="PRTases_typeI"/>
    <property type="match status" value="1"/>
</dbReference>
<name>A0A645BFJ0_9ZZZZ</name>
<protein>
    <submittedName>
        <fullName evidence="4">Orotate phosphoribosyltransferase</fullName>
        <ecNumber evidence="4">2.4.2.10</ecNumber>
    </submittedName>
</protein>
<dbReference type="SUPFAM" id="SSF53271">
    <property type="entry name" value="PRTase-like"/>
    <property type="match status" value="1"/>
</dbReference>
<gene>
    <name evidence="4" type="primary">pyrE_42</name>
    <name evidence="4" type="ORF">SDC9_111091</name>
</gene>
<evidence type="ECO:0000256" key="1">
    <source>
        <dbReference type="ARBA" id="ARBA00022679"/>
    </source>
</evidence>
<keyword evidence="2" id="KW-0660">Purine salvage</keyword>
<evidence type="ECO:0000313" key="4">
    <source>
        <dbReference type="EMBL" id="MPM64205.1"/>
    </source>
</evidence>
<dbReference type="AlphaFoldDB" id="A0A645BFJ0"/>
<sequence>MEIRRGFKLKENQRVLVVEDVITTGGTVKEVIKVVRDIGATVVGVGCIVDRTDGKIDFGVPLKSVIGMNIES</sequence>
<feature type="domain" description="Phosphoribosyltransferase" evidence="3">
    <location>
        <begin position="5"/>
        <end position="55"/>
    </location>
</feature>
<evidence type="ECO:0000259" key="3">
    <source>
        <dbReference type="Pfam" id="PF00156"/>
    </source>
</evidence>
<dbReference type="InterPro" id="IPR050118">
    <property type="entry name" value="Pur/Pyrimidine_PRTase"/>
</dbReference>
<keyword evidence="1 4" id="KW-0808">Transferase</keyword>
<accession>A0A645BFJ0</accession>
<dbReference type="InterPro" id="IPR000836">
    <property type="entry name" value="PRTase_dom"/>
</dbReference>
<dbReference type="EC" id="2.4.2.10" evidence="4"/>
<dbReference type="PANTHER" id="PTHR43864:SF1">
    <property type="entry name" value="XANTHINE PHOSPHORIBOSYLTRANSFERASE"/>
    <property type="match status" value="1"/>
</dbReference>
<dbReference type="PANTHER" id="PTHR43864">
    <property type="entry name" value="HYPOXANTHINE/GUANINE PHOSPHORIBOSYLTRANSFERASE"/>
    <property type="match status" value="1"/>
</dbReference>
<reference evidence="4" key="1">
    <citation type="submission" date="2019-08" db="EMBL/GenBank/DDBJ databases">
        <authorList>
            <person name="Kucharzyk K."/>
            <person name="Murdoch R.W."/>
            <person name="Higgins S."/>
            <person name="Loffler F."/>
        </authorList>
    </citation>
    <scope>NUCLEOTIDE SEQUENCE</scope>
</reference>
<dbReference type="InterPro" id="IPR029057">
    <property type="entry name" value="PRTase-like"/>
</dbReference>
<dbReference type="Pfam" id="PF00156">
    <property type="entry name" value="Pribosyltran"/>
    <property type="match status" value="1"/>
</dbReference>
<dbReference type="EMBL" id="VSSQ01019823">
    <property type="protein sequence ID" value="MPM64205.1"/>
    <property type="molecule type" value="Genomic_DNA"/>
</dbReference>
<organism evidence="4">
    <name type="scientific">bioreactor metagenome</name>
    <dbReference type="NCBI Taxonomy" id="1076179"/>
    <lineage>
        <taxon>unclassified sequences</taxon>
        <taxon>metagenomes</taxon>
        <taxon>ecological metagenomes</taxon>
    </lineage>
</organism>
<comment type="caution">
    <text evidence="4">The sequence shown here is derived from an EMBL/GenBank/DDBJ whole genome shotgun (WGS) entry which is preliminary data.</text>
</comment>
<dbReference type="Gene3D" id="3.40.50.2020">
    <property type="match status" value="1"/>
</dbReference>
<dbReference type="GO" id="GO:0006166">
    <property type="term" value="P:purine ribonucleoside salvage"/>
    <property type="evidence" value="ECO:0007669"/>
    <property type="project" value="UniProtKB-KW"/>
</dbReference>
<proteinExistence type="predicted"/>